<dbReference type="OrthoDB" id="2331083at2759"/>
<organism evidence="2 3">
    <name type="scientific">Trametes pubescens</name>
    <name type="common">White-rot fungus</name>
    <dbReference type="NCBI Taxonomy" id="154538"/>
    <lineage>
        <taxon>Eukaryota</taxon>
        <taxon>Fungi</taxon>
        <taxon>Dikarya</taxon>
        <taxon>Basidiomycota</taxon>
        <taxon>Agaricomycotina</taxon>
        <taxon>Agaricomycetes</taxon>
        <taxon>Polyporales</taxon>
        <taxon>Polyporaceae</taxon>
        <taxon>Trametes</taxon>
    </lineage>
</organism>
<feature type="signal peptide" evidence="1">
    <location>
        <begin position="1"/>
        <end position="23"/>
    </location>
</feature>
<accession>A0A1M2V5R9</accession>
<dbReference type="GO" id="GO:0005783">
    <property type="term" value="C:endoplasmic reticulum"/>
    <property type="evidence" value="ECO:0007669"/>
    <property type="project" value="TreeGrafter"/>
</dbReference>
<dbReference type="GO" id="GO:0055085">
    <property type="term" value="P:transmembrane transport"/>
    <property type="evidence" value="ECO:0007669"/>
    <property type="project" value="InterPro"/>
</dbReference>
<dbReference type="GO" id="GO:0003824">
    <property type="term" value="F:catalytic activity"/>
    <property type="evidence" value="ECO:0007669"/>
    <property type="project" value="InterPro"/>
</dbReference>
<dbReference type="EMBL" id="MNAD01001649">
    <property type="protein sequence ID" value="OJT02826.1"/>
    <property type="molecule type" value="Genomic_DNA"/>
</dbReference>
<dbReference type="Pfam" id="PF06516">
    <property type="entry name" value="NUP"/>
    <property type="match status" value="1"/>
</dbReference>
<dbReference type="STRING" id="154538.A0A1M2V5R9"/>
<dbReference type="PANTHER" id="PTHR38643">
    <property type="entry name" value="PURINE NUCLEOSIDE PERMEASE C285.05-RELATED"/>
    <property type="match status" value="1"/>
</dbReference>
<feature type="chain" id="PRO_5012973707" evidence="1">
    <location>
        <begin position="24"/>
        <end position="426"/>
    </location>
</feature>
<dbReference type="Gene3D" id="3.40.50.1580">
    <property type="entry name" value="Nucleoside phosphorylase domain"/>
    <property type="match status" value="1"/>
</dbReference>
<dbReference type="Proteomes" id="UP000184267">
    <property type="component" value="Unassembled WGS sequence"/>
</dbReference>
<dbReference type="PANTHER" id="PTHR38643:SF1">
    <property type="entry name" value="PURINE NUCLEOSIDE PERMEASE C285.05-RELATED"/>
    <property type="match status" value="1"/>
</dbReference>
<gene>
    <name evidence="2" type="ORF">TRAPUB_6682</name>
</gene>
<sequence length="426" mass="45415">MLALASLGLYTLLRLCLIPVASASSVVGPWYGGGHSKIAPKVFILDAVSHGPLRVSRLLLFRCSPLYFQFDAEGDSWYGIPEFDVLARNITVPGFSPLFPDAHCTRVGSICQLTTGEAEINAASTITALVLSPLFDLRQTYFLVAGIAGISPKEGTLGTVTFARFAVQVALQYEFDAREIPADWPTGYVPQGSLVPGTYPQSLYGTEVFELNEDLRQAAIKLAKTGTLADDAQSQAYRAHYANATSFAAGAAGPSVVACDTATSDVFWSGNLLADAFENATHIWTNGSATYCTTQQEDNGILEALLRGARARLVDFARVLIMRTASDFDRPYPGQSAEANLFAFSPGFAISIANLPAAGVPVVKGIVAQWHSRFKAGIRPSNYVGDVWGSLGGAPDYGPGSIFANKGGVVARRSLRRDSAARRGTN</sequence>
<dbReference type="GO" id="GO:0009116">
    <property type="term" value="P:nucleoside metabolic process"/>
    <property type="evidence" value="ECO:0007669"/>
    <property type="project" value="InterPro"/>
</dbReference>
<protein>
    <submittedName>
        <fullName evidence="2">Purine nucleoside permease</fullName>
    </submittedName>
</protein>
<dbReference type="InterPro" id="IPR009486">
    <property type="entry name" value="Pur_nuclsid_perm"/>
</dbReference>
<comment type="caution">
    <text evidence="2">The sequence shown here is derived from an EMBL/GenBank/DDBJ whole genome shotgun (WGS) entry which is preliminary data.</text>
</comment>
<proteinExistence type="predicted"/>
<evidence type="ECO:0000313" key="2">
    <source>
        <dbReference type="EMBL" id="OJT02826.1"/>
    </source>
</evidence>
<evidence type="ECO:0000256" key="1">
    <source>
        <dbReference type="SAM" id="SignalP"/>
    </source>
</evidence>
<dbReference type="OMA" id="PLFNLTH"/>
<dbReference type="AlphaFoldDB" id="A0A1M2V5R9"/>
<dbReference type="InterPro" id="IPR035994">
    <property type="entry name" value="Nucleoside_phosphorylase_sf"/>
</dbReference>
<keyword evidence="3" id="KW-1185">Reference proteome</keyword>
<evidence type="ECO:0000313" key="3">
    <source>
        <dbReference type="Proteomes" id="UP000184267"/>
    </source>
</evidence>
<name>A0A1M2V5R9_TRAPU</name>
<reference evidence="2 3" key="1">
    <citation type="submission" date="2016-10" db="EMBL/GenBank/DDBJ databases">
        <title>Genome sequence of the basidiomycete white-rot fungus Trametes pubescens.</title>
        <authorList>
            <person name="Makela M.R."/>
            <person name="Granchi Z."/>
            <person name="Peng M."/>
            <person name="De Vries R.P."/>
            <person name="Grigoriev I."/>
            <person name="Riley R."/>
            <person name="Hilden K."/>
        </authorList>
    </citation>
    <scope>NUCLEOTIDE SEQUENCE [LARGE SCALE GENOMIC DNA]</scope>
    <source>
        <strain evidence="2 3">FBCC735</strain>
    </source>
</reference>
<keyword evidence="1" id="KW-0732">Signal</keyword>